<evidence type="ECO:0000256" key="12">
    <source>
        <dbReference type="ARBA" id="ARBA00023242"/>
    </source>
</evidence>
<dbReference type="InterPro" id="IPR036236">
    <property type="entry name" value="Znf_C2H2_sf"/>
</dbReference>
<proteinExistence type="predicted"/>
<evidence type="ECO:0000313" key="16">
    <source>
        <dbReference type="Ensembl" id="ENSCSEP00000029750.1"/>
    </source>
</evidence>
<evidence type="ECO:0000256" key="9">
    <source>
        <dbReference type="ARBA" id="ARBA00023015"/>
    </source>
</evidence>
<evidence type="ECO:0000256" key="3">
    <source>
        <dbReference type="ARBA" id="ARBA00022499"/>
    </source>
</evidence>
<dbReference type="PANTHER" id="PTHR24388">
    <property type="entry name" value="ZINC FINGER PROTEIN"/>
    <property type="match status" value="1"/>
</dbReference>
<evidence type="ECO:0000256" key="10">
    <source>
        <dbReference type="ARBA" id="ARBA00023125"/>
    </source>
</evidence>
<dbReference type="Pfam" id="PF25429">
    <property type="entry name" value="zf-POGZ"/>
    <property type="match status" value="1"/>
</dbReference>
<dbReference type="GO" id="GO:0000978">
    <property type="term" value="F:RNA polymerase II cis-regulatory region sequence-specific DNA binding"/>
    <property type="evidence" value="ECO:0007669"/>
    <property type="project" value="TreeGrafter"/>
</dbReference>
<comment type="subcellular location">
    <subcellularLocation>
        <location evidence="2">Nucleus</location>
    </subcellularLocation>
</comment>
<dbReference type="PANTHER" id="PTHR24388:SF34">
    <property type="entry name" value="ZINC FINGER PROTEIN 280D"/>
    <property type="match status" value="1"/>
</dbReference>
<name>A0A3P8WYE9_CYNSE</name>
<keyword evidence="10" id="KW-0238">DNA-binding</keyword>
<evidence type="ECO:0000256" key="2">
    <source>
        <dbReference type="ARBA" id="ARBA00004123"/>
    </source>
</evidence>
<keyword evidence="9" id="KW-0805">Transcription regulation</keyword>
<keyword evidence="12" id="KW-0539">Nucleus</keyword>
<evidence type="ECO:0000256" key="6">
    <source>
        <dbReference type="ARBA" id="ARBA00022771"/>
    </source>
</evidence>
<dbReference type="GO" id="GO:0000981">
    <property type="term" value="F:DNA-binding transcription factor activity, RNA polymerase II-specific"/>
    <property type="evidence" value="ECO:0007669"/>
    <property type="project" value="TreeGrafter"/>
</dbReference>
<dbReference type="PROSITE" id="PS00028">
    <property type="entry name" value="ZINC_FINGER_C2H2_1"/>
    <property type="match status" value="4"/>
</dbReference>
<dbReference type="Pfam" id="PF25414">
    <property type="entry name" value="zf-C2H2_Z280C_D"/>
    <property type="match status" value="1"/>
</dbReference>
<keyword evidence="7" id="KW-0862">Zinc</keyword>
<evidence type="ECO:0000256" key="7">
    <source>
        <dbReference type="ARBA" id="ARBA00022833"/>
    </source>
</evidence>
<dbReference type="PROSITE" id="PS50157">
    <property type="entry name" value="ZINC_FINGER_C2H2_2"/>
    <property type="match status" value="1"/>
</dbReference>
<keyword evidence="3" id="KW-1017">Isopeptide bond</keyword>
<dbReference type="Gene3D" id="3.30.160.60">
    <property type="entry name" value="Classic Zinc Finger"/>
    <property type="match status" value="1"/>
</dbReference>
<evidence type="ECO:0000256" key="1">
    <source>
        <dbReference type="ARBA" id="ARBA00003729"/>
    </source>
</evidence>
<organism evidence="16 17">
    <name type="scientific">Cynoglossus semilaevis</name>
    <name type="common">Tongue sole</name>
    <dbReference type="NCBI Taxonomy" id="244447"/>
    <lineage>
        <taxon>Eukaryota</taxon>
        <taxon>Metazoa</taxon>
        <taxon>Chordata</taxon>
        <taxon>Craniata</taxon>
        <taxon>Vertebrata</taxon>
        <taxon>Euteleostomi</taxon>
        <taxon>Actinopterygii</taxon>
        <taxon>Neopterygii</taxon>
        <taxon>Teleostei</taxon>
        <taxon>Neoteleostei</taxon>
        <taxon>Acanthomorphata</taxon>
        <taxon>Carangaria</taxon>
        <taxon>Pleuronectiformes</taxon>
        <taxon>Pleuronectoidei</taxon>
        <taxon>Cynoglossidae</taxon>
        <taxon>Cynoglossinae</taxon>
        <taxon>Cynoglossus</taxon>
    </lineage>
</organism>
<evidence type="ECO:0000256" key="4">
    <source>
        <dbReference type="ARBA" id="ARBA00022723"/>
    </source>
</evidence>
<evidence type="ECO:0000256" key="11">
    <source>
        <dbReference type="ARBA" id="ARBA00023163"/>
    </source>
</evidence>
<keyword evidence="4" id="KW-0479">Metal-binding</keyword>
<dbReference type="Ensembl" id="ENSCSET00000030152.1">
    <property type="protein sequence ID" value="ENSCSEP00000029750.1"/>
    <property type="gene ID" value="ENSCSEG00000018996.1"/>
</dbReference>
<sequence length="628" mass="71601">MSELFMECVEEDLEPWQKPTPEVHLIEDDDDDDEPIFVGVLCNSANTGGLIASLGRQYPPGTSFTIVPGKTRQNHPIGEYIVNKKLYWKLKWLCQFFKTSYLSFTAGQQQVFQQVSTGSEMSGAVHRPQVQRISNNIVTLSNVKSPPLFGPQTTIQPVHSVNTVVSKTGKLYFYSHSGLMLVSIKIINVFSWSCPLNNEGKSPSAQTMAANKFIMLVADFYYGEFEGDWKRKENQKTNMTFKCQSCLKVLKNNIRFMNHMKHHLELEKQNSESWESHTTCQHCYRQYMTPFQLQCHIESAHSSIESSSNCKICELAFETEQVLLEHMKNHHKPGEMPYVCQVCNYRSSFFSDVETHFRTVHDNTKDLLCPFCLKVLRSGHMYMQHYMKHQKKGIHRCGKCRLNFLTQKERVEHKTHFHRTFRKPKALDGLPPGTKVTIRASLSGKNTVEQTSGRPAVTISPDFSPQTASPAGVSKSKVSMSGAAKGKINQNKKKDDRTSRHNLALVNLSDPYRCIECNSRIDDFFSHFPLFSSCGACKYQTSCKVSYGNHMIRFHSILSKSRKNHHKKKSTALKFTLVCLNCDLLVDASGGDLMTKHLTDRPSHVCKVIQEKSMLFFLKSVNLINLHK</sequence>
<reference evidence="16" key="2">
    <citation type="submission" date="2025-09" db="UniProtKB">
        <authorList>
            <consortium name="Ensembl"/>
        </authorList>
    </citation>
    <scope>IDENTIFICATION</scope>
</reference>
<keyword evidence="5" id="KW-0677">Repeat</keyword>
<feature type="region of interest" description="Disordered" evidence="14">
    <location>
        <begin position="445"/>
        <end position="498"/>
    </location>
</feature>
<keyword evidence="8" id="KW-0832">Ubl conjugation</keyword>
<dbReference type="SMART" id="SM00355">
    <property type="entry name" value="ZnF_C2H2"/>
    <property type="match status" value="7"/>
</dbReference>
<evidence type="ECO:0000256" key="13">
    <source>
        <dbReference type="PROSITE-ProRule" id="PRU00042"/>
    </source>
</evidence>
<comment type="function">
    <text evidence="1">May function as a transcription factor.</text>
</comment>
<dbReference type="GO" id="GO:0005634">
    <property type="term" value="C:nucleus"/>
    <property type="evidence" value="ECO:0007669"/>
    <property type="project" value="UniProtKB-SubCell"/>
</dbReference>
<dbReference type="InterPro" id="IPR013087">
    <property type="entry name" value="Znf_C2H2_type"/>
</dbReference>
<dbReference type="FunFam" id="3.30.160.60:FF:000298">
    <property type="entry name" value="zinc finger protein 280D isoform X1"/>
    <property type="match status" value="1"/>
</dbReference>
<dbReference type="SUPFAM" id="SSF57667">
    <property type="entry name" value="beta-beta-alpha zinc fingers"/>
    <property type="match status" value="1"/>
</dbReference>
<feature type="domain" description="C2H2-type" evidence="15">
    <location>
        <begin position="338"/>
        <end position="366"/>
    </location>
</feature>
<protein>
    <submittedName>
        <fullName evidence="16">Zinc finger protein 280D</fullName>
    </submittedName>
</protein>
<dbReference type="GO" id="GO:0008270">
    <property type="term" value="F:zinc ion binding"/>
    <property type="evidence" value="ECO:0007669"/>
    <property type="project" value="UniProtKB-KW"/>
</dbReference>
<evidence type="ECO:0000313" key="17">
    <source>
        <dbReference type="Proteomes" id="UP000265120"/>
    </source>
</evidence>
<evidence type="ECO:0000256" key="8">
    <source>
        <dbReference type="ARBA" id="ARBA00022843"/>
    </source>
</evidence>
<dbReference type="GeneTree" id="ENSGT00940000163854"/>
<keyword evidence="6 13" id="KW-0863">Zinc-finger</keyword>
<evidence type="ECO:0000256" key="14">
    <source>
        <dbReference type="SAM" id="MobiDB-lite"/>
    </source>
</evidence>
<dbReference type="InterPro" id="IPR057618">
    <property type="entry name" value="Znf_POGZ/Z280C-D-like"/>
</dbReference>
<dbReference type="Pfam" id="PF13912">
    <property type="entry name" value="zf-C2H2_6"/>
    <property type="match status" value="1"/>
</dbReference>
<keyword evidence="17" id="KW-1185">Reference proteome</keyword>
<dbReference type="AlphaFoldDB" id="A0A3P8WYE9"/>
<dbReference type="InterPro" id="IPR050527">
    <property type="entry name" value="Snail/Krueppel_Znf"/>
</dbReference>
<reference evidence="16" key="1">
    <citation type="submission" date="2025-08" db="UniProtKB">
        <authorList>
            <consortium name="Ensembl"/>
        </authorList>
    </citation>
    <scope>IDENTIFICATION</scope>
</reference>
<dbReference type="Proteomes" id="UP000265120">
    <property type="component" value="Unassembled WGS sequence"/>
</dbReference>
<keyword evidence="11" id="KW-0804">Transcription</keyword>
<accession>A0A3P8WYE9</accession>
<evidence type="ECO:0000256" key="5">
    <source>
        <dbReference type="ARBA" id="ARBA00022737"/>
    </source>
</evidence>
<evidence type="ECO:0000259" key="15">
    <source>
        <dbReference type="PROSITE" id="PS50157"/>
    </source>
</evidence>
<dbReference type="InterPro" id="IPR059074">
    <property type="entry name" value="zf-C2H2_Z280C_D"/>
</dbReference>